<name>A0ABX0UYC9_9HYPH</name>
<dbReference type="EMBL" id="JAASQI010000003">
    <property type="protein sequence ID" value="NIJ57956.1"/>
    <property type="molecule type" value="Genomic_DNA"/>
</dbReference>
<protein>
    <submittedName>
        <fullName evidence="1">Phosphohistidine phosphatase</fullName>
        <ecNumber evidence="1">3.1.3.-</ecNumber>
    </submittedName>
</protein>
<sequence length="175" mass="19761">MSRRLILLRHTKSDWPDGIADHERPLGRRGLADAPRIGSYIETHGLIPDFAVVSTARRTRETWDLVEQEFSRSVPTRFDRRIYEAKPGALLYVARETEPSVGTLLLVGHNPGFEDLARFLIGSGSEEARERLAQKYPTGGLAVIDFDIGDWRDIETRSGSLNRFVTPRSLADEED</sequence>
<dbReference type="PANTHER" id="PTHR47623">
    <property type="entry name" value="OS09G0287300 PROTEIN"/>
    <property type="match status" value="1"/>
</dbReference>
<accession>A0ABX0UYC9</accession>
<dbReference type="Proteomes" id="UP001429580">
    <property type="component" value="Unassembled WGS sequence"/>
</dbReference>
<dbReference type="CDD" id="cd07067">
    <property type="entry name" value="HP_PGM_like"/>
    <property type="match status" value="1"/>
</dbReference>
<evidence type="ECO:0000313" key="2">
    <source>
        <dbReference type="Proteomes" id="UP001429580"/>
    </source>
</evidence>
<keyword evidence="1" id="KW-0378">Hydrolase</keyword>
<comment type="caution">
    <text evidence="1">The sequence shown here is derived from an EMBL/GenBank/DDBJ whole genome shotgun (WGS) entry which is preliminary data.</text>
</comment>
<gene>
    <name evidence="1" type="ORF">FHS82_001792</name>
</gene>
<evidence type="ECO:0000313" key="1">
    <source>
        <dbReference type="EMBL" id="NIJ57956.1"/>
    </source>
</evidence>
<dbReference type="PANTHER" id="PTHR47623:SF1">
    <property type="entry name" value="OS09G0287300 PROTEIN"/>
    <property type="match status" value="1"/>
</dbReference>
<dbReference type="Gene3D" id="3.40.50.1240">
    <property type="entry name" value="Phosphoglycerate mutase-like"/>
    <property type="match status" value="1"/>
</dbReference>
<dbReference type="InterPro" id="IPR013078">
    <property type="entry name" value="His_Pase_superF_clade-1"/>
</dbReference>
<proteinExistence type="predicted"/>
<dbReference type="RefSeq" id="WP_166951108.1">
    <property type="nucleotide sequence ID" value="NZ_JAASQI010000003.1"/>
</dbReference>
<dbReference type="SUPFAM" id="SSF53254">
    <property type="entry name" value="Phosphoglycerate mutase-like"/>
    <property type="match status" value="1"/>
</dbReference>
<reference evidence="1 2" key="1">
    <citation type="submission" date="2020-03" db="EMBL/GenBank/DDBJ databases">
        <title>Genomic Encyclopedia of Type Strains, Phase IV (KMG-IV): sequencing the most valuable type-strain genomes for metagenomic binning, comparative biology and taxonomic classification.</title>
        <authorList>
            <person name="Goeker M."/>
        </authorList>
    </citation>
    <scope>NUCLEOTIDE SEQUENCE [LARGE SCALE GENOMIC DNA]</scope>
    <source>
        <strain evidence="1 2">DSM 103870</strain>
    </source>
</reference>
<dbReference type="EC" id="3.1.3.-" evidence="1"/>
<organism evidence="1 2">
    <name type="scientific">Pseudochelatococcus lubricantis</name>
    <dbReference type="NCBI Taxonomy" id="1538102"/>
    <lineage>
        <taxon>Bacteria</taxon>
        <taxon>Pseudomonadati</taxon>
        <taxon>Pseudomonadota</taxon>
        <taxon>Alphaproteobacteria</taxon>
        <taxon>Hyphomicrobiales</taxon>
        <taxon>Chelatococcaceae</taxon>
        <taxon>Pseudochelatococcus</taxon>
    </lineage>
</organism>
<keyword evidence="2" id="KW-1185">Reference proteome</keyword>
<dbReference type="GO" id="GO:0016787">
    <property type="term" value="F:hydrolase activity"/>
    <property type="evidence" value="ECO:0007669"/>
    <property type="project" value="UniProtKB-KW"/>
</dbReference>
<dbReference type="Pfam" id="PF00300">
    <property type="entry name" value="His_Phos_1"/>
    <property type="match status" value="1"/>
</dbReference>
<dbReference type="InterPro" id="IPR029033">
    <property type="entry name" value="His_PPase_superfam"/>
</dbReference>